<feature type="region of interest" description="Disordered" evidence="1">
    <location>
        <begin position="28"/>
        <end position="48"/>
    </location>
</feature>
<evidence type="ECO:0000313" key="3">
    <source>
        <dbReference type="EMBL" id="SFG92424.1"/>
    </source>
</evidence>
<organism evidence="3 4">
    <name type="scientific">Streptomyces mirabilis</name>
    <dbReference type="NCBI Taxonomy" id="68239"/>
    <lineage>
        <taxon>Bacteria</taxon>
        <taxon>Bacillati</taxon>
        <taxon>Actinomycetota</taxon>
        <taxon>Actinomycetes</taxon>
        <taxon>Kitasatosporales</taxon>
        <taxon>Streptomycetaceae</taxon>
        <taxon>Streptomyces</taxon>
    </lineage>
</organism>
<protein>
    <submittedName>
        <fullName evidence="3">Uncharacterized protein</fullName>
    </submittedName>
</protein>
<evidence type="ECO:0000256" key="1">
    <source>
        <dbReference type="SAM" id="MobiDB-lite"/>
    </source>
</evidence>
<evidence type="ECO:0000256" key="2">
    <source>
        <dbReference type="SAM" id="SignalP"/>
    </source>
</evidence>
<sequence length="61" mass="6209">MKRAAILAAVSALAVGLGSAPSSAAGVHVFTPQHPSSNGNDPRGNVGAQIKNSNANLWWGW</sequence>
<dbReference type="EMBL" id="FONR01000033">
    <property type="protein sequence ID" value="SFG92424.1"/>
    <property type="molecule type" value="Genomic_DNA"/>
</dbReference>
<evidence type="ECO:0000313" key="4">
    <source>
        <dbReference type="Proteomes" id="UP000181942"/>
    </source>
</evidence>
<accession>A0A1I2VT44</accession>
<proteinExistence type="predicted"/>
<feature type="signal peptide" evidence="2">
    <location>
        <begin position="1"/>
        <end position="24"/>
    </location>
</feature>
<feature type="chain" id="PRO_5010384767" evidence="2">
    <location>
        <begin position="25"/>
        <end position="61"/>
    </location>
</feature>
<gene>
    <name evidence="3" type="ORF">SAMN02787118_13366</name>
</gene>
<reference evidence="3 4" key="1">
    <citation type="submission" date="2016-10" db="EMBL/GenBank/DDBJ databases">
        <authorList>
            <person name="de Groot N.N."/>
        </authorList>
    </citation>
    <scope>NUCLEOTIDE SEQUENCE [LARGE SCALE GENOMIC DNA]</scope>
    <source>
        <strain evidence="3 4">OK461</strain>
    </source>
</reference>
<dbReference type="AlphaFoldDB" id="A0A1I2VT44"/>
<keyword evidence="2" id="KW-0732">Signal</keyword>
<dbReference type="Proteomes" id="UP000181942">
    <property type="component" value="Unassembled WGS sequence"/>
</dbReference>
<name>A0A1I2VT44_9ACTN</name>